<evidence type="ECO:0000256" key="1">
    <source>
        <dbReference type="ARBA" id="ARBA00004196"/>
    </source>
</evidence>
<comment type="caution">
    <text evidence="9">The sequence shown here is derived from an EMBL/GenBank/DDBJ whole genome shotgun (WGS) entry which is preliminary data.</text>
</comment>
<feature type="chain" id="PRO_5039575498" evidence="8">
    <location>
        <begin position="26"/>
        <end position="239"/>
    </location>
</feature>
<dbReference type="InterPro" id="IPR029046">
    <property type="entry name" value="LolA/LolB/LppX"/>
</dbReference>
<evidence type="ECO:0000313" key="9">
    <source>
        <dbReference type="EMBL" id="GFG90126.1"/>
    </source>
</evidence>
<keyword evidence="4 8" id="KW-0732">Signal</keyword>
<dbReference type="Proteomes" id="UP000465360">
    <property type="component" value="Unassembled WGS sequence"/>
</dbReference>
<evidence type="ECO:0000256" key="4">
    <source>
        <dbReference type="ARBA" id="ARBA00022729"/>
    </source>
</evidence>
<dbReference type="CDD" id="cd16334">
    <property type="entry name" value="LppX-like"/>
    <property type="match status" value="1"/>
</dbReference>
<feature type="signal peptide" evidence="8">
    <location>
        <begin position="1"/>
        <end position="25"/>
    </location>
</feature>
<comment type="subcellular location">
    <subcellularLocation>
        <location evidence="1">Cell envelope</location>
    </subcellularLocation>
</comment>
<gene>
    <name evidence="9" type="primary">lprG</name>
    <name evidence="9" type="ORF">MBOU_21680</name>
</gene>
<dbReference type="Gene3D" id="2.50.20.20">
    <property type="match status" value="1"/>
</dbReference>
<dbReference type="InterPro" id="IPR009830">
    <property type="entry name" value="LppX/LprAFG"/>
</dbReference>
<proteinExistence type="inferred from homology"/>
<evidence type="ECO:0000256" key="7">
    <source>
        <dbReference type="ARBA" id="ARBA00023288"/>
    </source>
</evidence>
<dbReference type="SUPFAM" id="SSF89392">
    <property type="entry name" value="Prokaryotic lipoproteins and lipoprotein localization factors"/>
    <property type="match status" value="1"/>
</dbReference>
<dbReference type="PROSITE" id="PS51257">
    <property type="entry name" value="PROKAR_LIPOPROTEIN"/>
    <property type="match status" value="1"/>
</dbReference>
<dbReference type="Pfam" id="PF07161">
    <property type="entry name" value="LppX_LprAFG"/>
    <property type="match status" value="1"/>
</dbReference>
<dbReference type="GO" id="GO:0030313">
    <property type="term" value="C:cell envelope"/>
    <property type="evidence" value="ECO:0007669"/>
    <property type="project" value="UniProtKB-SubCell"/>
</dbReference>
<dbReference type="EMBL" id="BLKZ01000001">
    <property type="protein sequence ID" value="GFG90126.1"/>
    <property type="molecule type" value="Genomic_DNA"/>
</dbReference>
<keyword evidence="5" id="KW-0472">Membrane</keyword>
<keyword evidence="6" id="KW-0564">Palmitate</keyword>
<comment type="similarity">
    <text evidence="2">Belongs to the LppX/LprAFG lipoprotein family.</text>
</comment>
<evidence type="ECO:0000256" key="6">
    <source>
        <dbReference type="ARBA" id="ARBA00023139"/>
    </source>
</evidence>
<dbReference type="AlphaFoldDB" id="A0A7I9YN73"/>
<evidence type="ECO:0000256" key="8">
    <source>
        <dbReference type="SAM" id="SignalP"/>
    </source>
</evidence>
<accession>A0A7I9YN73</accession>
<keyword evidence="10" id="KW-1185">Reference proteome</keyword>
<keyword evidence="7" id="KW-0449">Lipoprotein</keyword>
<evidence type="ECO:0000313" key="10">
    <source>
        <dbReference type="Proteomes" id="UP000465360"/>
    </source>
</evidence>
<organism evidence="9 10">
    <name type="scientific">Mycobacterium bourgelatii</name>
    <dbReference type="NCBI Taxonomy" id="1273442"/>
    <lineage>
        <taxon>Bacteria</taxon>
        <taxon>Bacillati</taxon>
        <taxon>Actinomycetota</taxon>
        <taxon>Actinomycetes</taxon>
        <taxon>Mycobacteriales</taxon>
        <taxon>Mycobacteriaceae</taxon>
        <taxon>Mycobacterium</taxon>
    </lineage>
</organism>
<evidence type="ECO:0000256" key="5">
    <source>
        <dbReference type="ARBA" id="ARBA00023136"/>
    </source>
</evidence>
<keyword evidence="3" id="KW-1003">Cell membrane</keyword>
<evidence type="ECO:0000256" key="3">
    <source>
        <dbReference type="ARBA" id="ARBA00022475"/>
    </source>
</evidence>
<reference evidence="9 10" key="1">
    <citation type="journal article" date="2019" name="Emerg. Microbes Infect.">
        <title>Comprehensive subspecies identification of 175 nontuberculous mycobacteria species based on 7547 genomic profiles.</title>
        <authorList>
            <person name="Matsumoto Y."/>
            <person name="Kinjo T."/>
            <person name="Motooka D."/>
            <person name="Nabeya D."/>
            <person name="Jung N."/>
            <person name="Uechi K."/>
            <person name="Horii T."/>
            <person name="Iida T."/>
            <person name="Fujita J."/>
            <person name="Nakamura S."/>
        </authorList>
    </citation>
    <scope>NUCLEOTIDE SEQUENCE [LARGE SCALE GENOMIC DNA]</scope>
    <source>
        <strain evidence="9 10">JCM 30725</strain>
    </source>
</reference>
<sequence length="239" mass="25080">MLGMPKPRRLFAVLAAMSVATLLVAGCSGDKKDSGGPLPEAKPLVDQSTAVTKTVKSAHLVMTVTGKIPQLPLKTLTGDLTTTPQTAGKGNARIIAFGSEIDADFVILDGELYTTALTPGKWDDVGKIKDLLHYDPSTILDPQSGVANLLANLDDPKAEGRDTINGQSTIRISGNVNPDAANKLAPFDATAPTPTTVWIQENGDHQLAQVKLDKGSGNAFTMTLSAWNEPVQVEKPAGA</sequence>
<protein>
    <submittedName>
        <fullName evidence="9">Lipoarabinomannan carrier protein LprG</fullName>
    </submittedName>
</protein>
<name>A0A7I9YN73_MYCBU</name>
<evidence type="ECO:0000256" key="2">
    <source>
        <dbReference type="ARBA" id="ARBA00009194"/>
    </source>
</evidence>